<protein>
    <submittedName>
        <fullName evidence="1">Uncharacterized protein</fullName>
    </submittedName>
</protein>
<proteinExistence type="predicted"/>
<reference evidence="1" key="1">
    <citation type="submission" date="2020-05" db="EMBL/GenBank/DDBJ databases">
        <authorList>
            <person name="Chiriac C."/>
            <person name="Salcher M."/>
            <person name="Ghai R."/>
            <person name="Kavagutti S V."/>
        </authorList>
    </citation>
    <scope>NUCLEOTIDE SEQUENCE</scope>
</reference>
<dbReference type="EMBL" id="LR797474">
    <property type="protein sequence ID" value="CAB4219232.1"/>
    <property type="molecule type" value="Genomic_DNA"/>
</dbReference>
<accession>A0A6J5SUK7</accession>
<sequence length="85" mass="9701">MKRYISLFENFNADIDYIVKPVGQHFRIFAKTSKMKADGSDYKDCETLFGKGTMWTDYDSQGSAERAIDSMSSGPSKIQYSEYMA</sequence>
<evidence type="ECO:0000313" key="1">
    <source>
        <dbReference type="EMBL" id="CAB4219232.1"/>
    </source>
</evidence>
<organism evidence="1">
    <name type="scientific">uncultured Caudovirales phage</name>
    <dbReference type="NCBI Taxonomy" id="2100421"/>
    <lineage>
        <taxon>Viruses</taxon>
        <taxon>Duplodnaviria</taxon>
        <taxon>Heunggongvirae</taxon>
        <taxon>Uroviricota</taxon>
        <taxon>Caudoviricetes</taxon>
        <taxon>Peduoviridae</taxon>
        <taxon>Maltschvirus</taxon>
        <taxon>Maltschvirus maltsch</taxon>
    </lineage>
</organism>
<gene>
    <name evidence="1" type="ORF">UFOVP1604_315</name>
</gene>
<name>A0A6J5SUK7_9CAUD</name>